<dbReference type="PATRIC" id="fig|280505.15.peg.4125"/>
<dbReference type="EMBL" id="CP012030">
    <property type="protein sequence ID" value="ALO28355.1"/>
    <property type="molecule type" value="Genomic_DNA"/>
</dbReference>
<keyword evidence="1" id="KW-0812">Transmembrane</keyword>
<keyword evidence="1" id="KW-1133">Transmembrane helix</keyword>
<protein>
    <submittedName>
        <fullName evidence="2">Uncharacterized protein</fullName>
    </submittedName>
</protein>
<name>A0A0S2IYI2_LEPBO</name>
<dbReference type="AlphaFoldDB" id="A0A0S2IYI2"/>
<evidence type="ECO:0000313" key="3">
    <source>
        <dbReference type="Proteomes" id="UP000058857"/>
    </source>
</evidence>
<accession>A0A0S2IYI2</accession>
<sequence>MKIFSQLLNCKKSFCTPYIQESSTLIKPMFNRKKGRFFVFFIICIFTTRFCSLGNSKTKNLPTHKPVLSGEYYSKIQKLEEGYFVRQLFLDMTRKQSKFIFAQLSVTLSKNREETRVEGIVKTTNEGVQLIPESCRVFTNRESGNRWALVRAYDCDHLSFQIESIQSNLISIEPDFIPGNPSGVYKKAASSDINKISALVLESEEKILEVWGLRLSRVRKNATIVLEKENGQKYPVHALRIVETTGQVTVEGVPIEKEDILLYDNRSEAGPLTY</sequence>
<keyword evidence="1" id="KW-0472">Membrane</keyword>
<dbReference type="Proteomes" id="UP000058857">
    <property type="component" value="Chromosome 2"/>
</dbReference>
<feature type="transmembrane region" description="Helical" evidence="1">
    <location>
        <begin position="37"/>
        <end position="55"/>
    </location>
</feature>
<evidence type="ECO:0000313" key="2">
    <source>
        <dbReference type="EMBL" id="ALO28355.1"/>
    </source>
</evidence>
<proteinExistence type="predicted"/>
<reference evidence="2 3" key="1">
    <citation type="journal article" date="2015" name="PLoS Negl. Trop. Dis.">
        <title>Distribution of Plasmids in Distinct Leptospira Pathogenic Species.</title>
        <authorList>
            <person name="Wang Y."/>
            <person name="Zhuang X."/>
            <person name="Zhong Y."/>
            <person name="Zhang C."/>
            <person name="Zhang Y."/>
            <person name="Zeng L."/>
            <person name="Zhu Y."/>
            <person name="He P."/>
            <person name="Dong K."/>
            <person name="Pal U."/>
            <person name="Guo X."/>
            <person name="Qin J."/>
        </authorList>
    </citation>
    <scope>NUCLEOTIDE SEQUENCE [LARGE SCALE GENOMIC DNA]</scope>
    <source>
        <strain evidence="2 3">56604</strain>
    </source>
</reference>
<gene>
    <name evidence="2" type="ORF">LBBP_04237</name>
</gene>
<organism evidence="2">
    <name type="scientific">Leptospira borgpetersenii serovar Ballum</name>
    <dbReference type="NCBI Taxonomy" id="280505"/>
    <lineage>
        <taxon>Bacteria</taxon>
        <taxon>Pseudomonadati</taxon>
        <taxon>Spirochaetota</taxon>
        <taxon>Spirochaetia</taxon>
        <taxon>Leptospirales</taxon>
        <taxon>Leptospiraceae</taxon>
        <taxon>Leptospira</taxon>
    </lineage>
</organism>
<evidence type="ECO:0000256" key="1">
    <source>
        <dbReference type="SAM" id="Phobius"/>
    </source>
</evidence>